<keyword evidence="5" id="KW-0805">Transcription regulation</keyword>
<dbReference type="STRING" id="131310.A0A0N4ZK35"/>
<dbReference type="GO" id="GO:0000981">
    <property type="term" value="F:DNA-binding transcription factor activity, RNA polymerase II-specific"/>
    <property type="evidence" value="ECO:0007669"/>
    <property type="project" value="TreeGrafter"/>
</dbReference>
<protein>
    <submittedName>
        <fullName evidence="13">GATA-type domain-containing protein</fullName>
    </submittedName>
</protein>
<sequence>MVSGNSLSSLESIHNNGINLSTMQAPADSAAQGMITQSIANIGNAASSGRSDVLIHLAPNISNDLNTHSYVDGNNIQSYNINLNQFPTQNTVIPLNGSGHQSISNSLNPYTHFSQFSNSTGYGTDFRSHPNQQIVTSPFQNHFPPVQIQNYYGNDLYLSATSSQYQNNHSIYPIEQNQQRFASNLDISYYQEQPTNFSTQNGIITTPMQNKECLKCGENFDFPSSIRNLCHNCAIEDSNSNNLITMNSIPQQESGNQIQINDTVEVVNKKSFQKKTITSTQRRQDMKCHNCGGNNTTLWRRNAEGNPVCNACGLYFKLHGVQRPLSMKKDGDTQKRKRKPRTTNTENKRKSQHDTRSIPVLHQNGSHQNVYNTQGAFNPSQQSTVSYQISNNNFDNPYDNNTINISHYPQIPIRTQMEAPYISLENSNIPQNDVDMTKGEYVPYNLPPNTVIQAPISQHKDEIKNELKSEQIMCKEEHIISSSIANENETIASEFLTPRVPANIDEEMDDINKNDTYPKVSSNDDTNIILDSEDPENKEKENLQDSNEKESNLTISEESH</sequence>
<organism evidence="12 13">
    <name type="scientific">Parastrongyloides trichosuri</name>
    <name type="common">Possum-specific nematode worm</name>
    <dbReference type="NCBI Taxonomy" id="131310"/>
    <lineage>
        <taxon>Eukaryota</taxon>
        <taxon>Metazoa</taxon>
        <taxon>Ecdysozoa</taxon>
        <taxon>Nematoda</taxon>
        <taxon>Chromadorea</taxon>
        <taxon>Rhabditida</taxon>
        <taxon>Tylenchina</taxon>
        <taxon>Panagrolaimomorpha</taxon>
        <taxon>Strongyloidoidea</taxon>
        <taxon>Strongyloididae</taxon>
        <taxon>Parastrongyloides</taxon>
    </lineage>
</organism>
<evidence type="ECO:0000256" key="7">
    <source>
        <dbReference type="ARBA" id="ARBA00023163"/>
    </source>
</evidence>
<evidence type="ECO:0000256" key="5">
    <source>
        <dbReference type="ARBA" id="ARBA00023015"/>
    </source>
</evidence>
<keyword evidence="3 9" id="KW-0863">Zinc-finger</keyword>
<dbReference type="AlphaFoldDB" id="A0A0N4ZK35"/>
<keyword evidence="12" id="KW-1185">Reference proteome</keyword>
<dbReference type="WBParaSite" id="PTRK_0000846900.1">
    <property type="protein sequence ID" value="PTRK_0000846900.1"/>
    <property type="gene ID" value="PTRK_0000846900"/>
</dbReference>
<dbReference type="GO" id="GO:0009888">
    <property type="term" value="P:tissue development"/>
    <property type="evidence" value="ECO:0007669"/>
    <property type="project" value="UniProtKB-ARBA"/>
</dbReference>
<dbReference type="PROSITE" id="PS00344">
    <property type="entry name" value="GATA_ZN_FINGER_1"/>
    <property type="match status" value="1"/>
</dbReference>
<evidence type="ECO:0000313" key="13">
    <source>
        <dbReference type="WBParaSite" id="PTRK_0000846900.1"/>
    </source>
</evidence>
<keyword evidence="4" id="KW-0862">Zinc</keyword>
<keyword evidence="2" id="KW-0479">Metal-binding</keyword>
<name>A0A0N4ZK35_PARTI</name>
<dbReference type="GO" id="GO:0000978">
    <property type="term" value="F:RNA polymerase II cis-regulatory region sequence-specific DNA binding"/>
    <property type="evidence" value="ECO:0007669"/>
    <property type="project" value="TreeGrafter"/>
</dbReference>
<dbReference type="PANTHER" id="PTHR10071">
    <property type="entry name" value="TRANSCRIPTION FACTOR GATA FAMILY MEMBER"/>
    <property type="match status" value="1"/>
</dbReference>
<dbReference type="Pfam" id="PF00320">
    <property type="entry name" value="GATA"/>
    <property type="match status" value="1"/>
</dbReference>
<evidence type="ECO:0000259" key="11">
    <source>
        <dbReference type="PROSITE" id="PS50114"/>
    </source>
</evidence>
<dbReference type="GO" id="GO:0045165">
    <property type="term" value="P:cell fate commitment"/>
    <property type="evidence" value="ECO:0007669"/>
    <property type="project" value="TreeGrafter"/>
</dbReference>
<evidence type="ECO:0000256" key="2">
    <source>
        <dbReference type="ARBA" id="ARBA00022723"/>
    </source>
</evidence>
<comment type="subcellular location">
    <subcellularLocation>
        <location evidence="1">Nucleus</location>
    </subcellularLocation>
</comment>
<dbReference type="Gene3D" id="3.30.50.10">
    <property type="entry name" value="Erythroid Transcription Factor GATA-1, subunit A"/>
    <property type="match status" value="1"/>
</dbReference>
<dbReference type="PANTHER" id="PTHR10071:SF281">
    <property type="entry name" value="BOX A-BINDING FACTOR-RELATED"/>
    <property type="match status" value="1"/>
</dbReference>
<keyword evidence="7" id="KW-0804">Transcription</keyword>
<accession>A0A0N4ZK35</accession>
<dbReference type="CDD" id="cd00202">
    <property type="entry name" value="ZnF_GATA"/>
    <property type="match status" value="1"/>
</dbReference>
<dbReference type="SMART" id="SM00401">
    <property type="entry name" value="ZnF_GATA"/>
    <property type="match status" value="1"/>
</dbReference>
<dbReference type="InterPro" id="IPR000679">
    <property type="entry name" value="Znf_GATA"/>
</dbReference>
<dbReference type="PROSITE" id="PS50114">
    <property type="entry name" value="GATA_ZN_FINGER_2"/>
    <property type="match status" value="1"/>
</dbReference>
<dbReference type="FunFam" id="3.30.50.10:FF:000032">
    <property type="entry name" value="Transcription factor GATA-3"/>
    <property type="match status" value="1"/>
</dbReference>
<feature type="compositionally biased region" description="Basic and acidic residues" evidence="10">
    <location>
        <begin position="535"/>
        <end position="560"/>
    </location>
</feature>
<dbReference type="InterPro" id="IPR013088">
    <property type="entry name" value="Znf_NHR/GATA"/>
</dbReference>
<evidence type="ECO:0000256" key="3">
    <source>
        <dbReference type="ARBA" id="ARBA00022771"/>
    </source>
</evidence>
<dbReference type="InterPro" id="IPR039355">
    <property type="entry name" value="Transcription_factor_GATA"/>
</dbReference>
<evidence type="ECO:0000313" key="12">
    <source>
        <dbReference type="Proteomes" id="UP000038045"/>
    </source>
</evidence>
<feature type="region of interest" description="Disordered" evidence="10">
    <location>
        <begin position="509"/>
        <end position="560"/>
    </location>
</feature>
<dbReference type="GO" id="GO:0008270">
    <property type="term" value="F:zinc ion binding"/>
    <property type="evidence" value="ECO:0007669"/>
    <property type="project" value="UniProtKB-KW"/>
</dbReference>
<evidence type="ECO:0000256" key="9">
    <source>
        <dbReference type="PROSITE-ProRule" id="PRU00094"/>
    </source>
</evidence>
<dbReference type="GO" id="GO:0000122">
    <property type="term" value="P:negative regulation of transcription by RNA polymerase II"/>
    <property type="evidence" value="ECO:0007669"/>
    <property type="project" value="TreeGrafter"/>
</dbReference>
<evidence type="ECO:0000256" key="10">
    <source>
        <dbReference type="SAM" id="MobiDB-lite"/>
    </source>
</evidence>
<dbReference type="GO" id="GO:0045944">
    <property type="term" value="P:positive regulation of transcription by RNA polymerase II"/>
    <property type="evidence" value="ECO:0007669"/>
    <property type="project" value="TreeGrafter"/>
</dbReference>
<dbReference type="Proteomes" id="UP000038045">
    <property type="component" value="Unplaced"/>
</dbReference>
<feature type="region of interest" description="Disordered" evidence="10">
    <location>
        <begin position="325"/>
        <end position="358"/>
    </location>
</feature>
<feature type="compositionally biased region" description="Basic and acidic residues" evidence="10">
    <location>
        <begin position="346"/>
        <end position="356"/>
    </location>
</feature>
<evidence type="ECO:0000256" key="4">
    <source>
        <dbReference type="ARBA" id="ARBA00022833"/>
    </source>
</evidence>
<evidence type="ECO:0000256" key="1">
    <source>
        <dbReference type="ARBA" id="ARBA00004123"/>
    </source>
</evidence>
<evidence type="ECO:0000256" key="6">
    <source>
        <dbReference type="ARBA" id="ARBA00023125"/>
    </source>
</evidence>
<evidence type="ECO:0000256" key="8">
    <source>
        <dbReference type="ARBA" id="ARBA00023242"/>
    </source>
</evidence>
<dbReference type="SUPFAM" id="SSF57716">
    <property type="entry name" value="Glucocorticoid receptor-like (DNA-binding domain)"/>
    <property type="match status" value="1"/>
</dbReference>
<dbReference type="GO" id="GO:0005634">
    <property type="term" value="C:nucleus"/>
    <property type="evidence" value="ECO:0007669"/>
    <property type="project" value="UniProtKB-SubCell"/>
</dbReference>
<dbReference type="PRINTS" id="PR00619">
    <property type="entry name" value="GATAZNFINGER"/>
</dbReference>
<proteinExistence type="predicted"/>
<keyword evidence="8" id="KW-0539">Nucleus</keyword>
<reference evidence="13" key="1">
    <citation type="submission" date="2017-02" db="UniProtKB">
        <authorList>
            <consortium name="WormBaseParasite"/>
        </authorList>
    </citation>
    <scope>IDENTIFICATION</scope>
</reference>
<keyword evidence="6" id="KW-0238">DNA-binding</keyword>
<feature type="domain" description="GATA-type" evidence="11">
    <location>
        <begin position="282"/>
        <end position="336"/>
    </location>
</feature>